<protein>
    <submittedName>
        <fullName evidence="1">Uncharacterized protein</fullName>
    </submittedName>
</protein>
<proteinExistence type="predicted"/>
<name>A0A6L6VGL5_AGRVI</name>
<gene>
    <name evidence="1" type="ORF">GOZ90_12335</name>
</gene>
<dbReference type="AlphaFoldDB" id="A0A6L6VGL5"/>
<reference evidence="1 2" key="1">
    <citation type="submission" date="2019-12" db="EMBL/GenBank/DDBJ databases">
        <title>Whole-genome sequencing of Allorhizobium vitis.</title>
        <authorList>
            <person name="Gan H.M."/>
            <person name="Szegedi E."/>
            <person name="Burr T."/>
            <person name="Savka M.A."/>
        </authorList>
    </citation>
    <scope>NUCLEOTIDE SEQUENCE [LARGE SCALE GENOMIC DNA]</scope>
    <source>
        <strain evidence="1 2">CG516</strain>
    </source>
</reference>
<evidence type="ECO:0000313" key="1">
    <source>
        <dbReference type="EMBL" id="MUZ73467.1"/>
    </source>
</evidence>
<evidence type="ECO:0000313" key="2">
    <source>
        <dbReference type="Proteomes" id="UP000477951"/>
    </source>
</evidence>
<dbReference type="Proteomes" id="UP000477951">
    <property type="component" value="Unassembled WGS sequence"/>
</dbReference>
<accession>A0A6L6VGL5</accession>
<comment type="caution">
    <text evidence="1">The sequence shown here is derived from an EMBL/GenBank/DDBJ whole genome shotgun (WGS) entry which is preliminary data.</text>
</comment>
<dbReference type="RefSeq" id="WP_156614871.1">
    <property type="nucleotide sequence ID" value="NZ_WPHR01000008.1"/>
</dbReference>
<dbReference type="EMBL" id="WPHR01000008">
    <property type="protein sequence ID" value="MUZ73467.1"/>
    <property type="molecule type" value="Genomic_DNA"/>
</dbReference>
<sequence>MSSDTLFKSIDPFKPIGKPRLGLTPTASQSACLKSLTTKPGLRQNVTRFMLAPSAQGIRFVAHDGL</sequence>
<organism evidence="1 2">
    <name type="scientific">Agrobacterium vitis</name>
    <name type="common">Rhizobium vitis</name>
    <dbReference type="NCBI Taxonomy" id="373"/>
    <lineage>
        <taxon>Bacteria</taxon>
        <taxon>Pseudomonadati</taxon>
        <taxon>Pseudomonadota</taxon>
        <taxon>Alphaproteobacteria</taxon>
        <taxon>Hyphomicrobiales</taxon>
        <taxon>Rhizobiaceae</taxon>
        <taxon>Rhizobium/Agrobacterium group</taxon>
        <taxon>Agrobacterium</taxon>
    </lineage>
</organism>